<reference evidence="2 3" key="1">
    <citation type="submission" date="2017-05" db="EMBL/GenBank/DDBJ databases">
        <title>Draft genome sequence of Elsinoe australis.</title>
        <authorList>
            <person name="Cheng Q."/>
        </authorList>
    </citation>
    <scope>NUCLEOTIDE SEQUENCE [LARGE SCALE GENOMIC DNA]</scope>
    <source>
        <strain evidence="2 3">NL1</strain>
    </source>
</reference>
<evidence type="ECO:0000313" key="3">
    <source>
        <dbReference type="Proteomes" id="UP000243723"/>
    </source>
</evidence>
<dbReference type="Proteomes" id="UP000243723">
    <property type="component" value="Unassembled WGS sequence"/>
</dbReference>
<keyword evidence="3" id="KW-1185">Reference proteome</keyword>
<feature type="compositionally biased region" description="Basic residues" evidence="1">
    <location>
        <begin position="224"/>
        <end position="236"/>
    </location>
</feature>
<organism evidence="2 3">
    <name type="scientific">Elsinoe australis</name>
    <dbReference type="NCBI Taxonomy" id="40998"/>
    <lineage>
        <taxon>Eukaryota</taxon>
        <taxon>Fungi</taxon>
        <taxon>Dikarya</taxon>
        <taxon>Ascomycota</taxon>
        <taxon>Pezizomycotina</taxon>
        <taxon>Dothideomycetes</taxon>
        <taxon>Dothideomycetidae</taxon>
        <taxon>Myriangiales</taxon>
        <taxon>Elsinoaceae</taxon>
        <taxon>Elsinoe</taxon>
    </lineage>
</organism>
<name>A0A2P7ZYA2_9PEZI</name>
<feature type="compositionally biased region" description="Polar residues" evidence="1">
    <location>
        <begin position="197"/>
        <end position="223"/>
    </location>
</feature>
<accession>A0A2P7ZYA2</accession>
<dbReference type="EMBL" id="NHZQ01000102">
    <property type="protein sequence ID" value="PSK53157.1"/>
    <property type="molecule type" value="Genomic_DNA"/>
</dbReference>
<feature type="compositionally biased region" description="Low complexity" evidence="1">
    <location>
        <begin position="77"/>
        <end position="108"/>
    </location>
</feature>
<feature type="region of interest" description="Disordered" evidence="1">
    <location>
        <begin position="24"/>
        <end position="49"/>
    </location>
</feature>
<evidence type="ECO:0000256" key="1">
    <source>
        <dbReference type="SAM" id="MobiDB-lite"/>
    </source>
</evidence>
<proteinExistence type="predicted"/>
<feature type="region of interest" description="Disordered" evidence="1">
    <location>
        <begin position="77"/>
        <end position="112"/>
    </location>
</feature>
<feature type="compositionally biased region" description="Low complexity" evidence="1">
    <location>
        <begin position="173"/>
        <end position="196"/>
    </location>
</feature>
<protein>
    <submittedName>
        <fullName evidence="2">Uncharacterized protein</fullName>
    </submittedName>
</protein>
<feature type="region of interest" description="Disordered" evidence="1">
    <location>
        <begin position="153"/>
        <end position="236"/>
    </location>
</feature>
<dbReference type="AlphaFoldDB" id="A0A2P7ZYA2"/>
<evidence type="ECO:0000313" key="2">
    <source>
        <dbReference type="EMBL" id="PSK53157.1"/>
    </source>
</evidence>
<sequence>MDFFGDYSIETASCHPSSLTAHGDDVFAPSAFPPPSPMSPRDNRTSSPTAYVNITHLARAFSLQTLDTSRIDAEVSSSLSSDFSAPSPTRLQVPSSPLRRTSVSSSRTAPCWKRRMQRQRDIHLLADESHLKSIAELVERMVDSNDQCGVVNRREVDLTPTPATPLVEDGDDYFGSSDSGSPRSLSSSSSNGRRPSYFNTDFVSPTQRRTAESGSLSMTFHNSKVQKSRARRGARR</sequence>
<dbReference type="OrthoDB" id="3910171at2759"/>
<comment type="caution">
    <text evidence="2">The sequence shown here is derived from an EMBL/GenBank/DDBJ whole genome shotgun (WGS) entry which is preliminary data.</text>
</comment>
<gene>
    <name evidence="2" type="ORF">B9Z65_3357</name>
</gene>